<dbReference type="FunFam" id="2.40.40.20:FF:000019">
    <property type="entry name" value="DNA-directed RNA polymerase II subunit RPB1"/>
    <property type="match status" value="1"/>
</dbReference>
<evidence type="ECO:0000256" key="12">
    <source>
        <dbReference type="ARBA" id="ARBA00023163"/>
    </source>
</evidence>
<dbReference type="Pfam" id="PF04997">
    <property type="entry name" value="RNA_pol_Rpb1_1"/>
    <property type="match status" value="1"/>
</dbReference>
<dbReference type="EC" id="2.7.7.6" evidence="14"/>
<comment type="catalytic activity">
    <reaction evidence="14">
        <text>RNA(n) + a ribonucleoside 5'-triphosphate = RNA(n+1) + diphosphate</text>
        <dbReference type="Rhea" id="RHEA:21248"/>
        <dbReference type="Rhea" id="RHEA-COMP:14527"/>
        <dbReference type="Rhea" id="RHEA-COMP:17342"/>
        <dbReference type="ChEBI" id="CHEBI:33019"/>
        <dbReference type="ChEBI" id="CHEBI:61557"/>
        <dbReference type="ChEBI" id="CHEBI:140395"/>
        <dbReference type="EC" id="2.7.7.6"/>
    </reaction>
</comment>
<dbReference type="VEuPathDB" id="FungiDB:AeMF1_008596"/>
<keyword evidence="10" id="KW-0460">Magnesium</keyword>
<dbReference type="SMART" id="SM00663">
    <property type="entry name" value="RPOLA_N"/>
    <property type="match status" value="1"/>
</dbReference>
<dbReference type="Gene3D" id="3.30.1360.140">
    <property type="match status" value="1"/>
</dbReference>
<dbReference type="InterPro" id="IPR007081">
    <property type="entry name" value="RNA_pol_Rpb1_5"/>
</dbReference>
<evidence type="ECO:0000256" key="15">
    <source>
        <dbReference type="SAM" id="MobiDB-lite"/>
    </source>
</evidence>
<organism evidence="17 18">
    <name type="scientific">Aphanomyces euteiches</name>
    <dbReference type="NCBI Taxonomy" id="100861"/>
    <lineage>
        <taxon>Eukaryota</taxon>
        <taxon>Sar</taxon>
        <taxon>Stramenopiles</taxon>
        <taxon>Oomycota</taxon>
        <taxon>Saprolegniomycetes</taxon>
        <taxon>Saprolegniales</taxon>
        <taxon>Verrucalvaceae</taxon>
        <taxon>Aphanomyces</taxon>
    </lineage>
</organism>
<dbReference type="FunFam" id="1.10.274.100:FF:000001">
    <property type="entry name" value="DNA-directed RNA polymerase subunit"/>
    <property type="match status" value="1"/>
</dbReference>
<dbReference type="Gene3D" id="6.20.50.80">
    <property type="match status" value="1"/>
</dbReference>
<feature type="domain" description="RNA polymerase N-terminal" evidence="16">
    <location>
        <begin position="104"/>
        <end position="407"/>
    </location>
</feature>
<dbReference type="InterPro" id="IPR042102">
    <property type="entry name" value="RNA_pol_Rpb1_3_sf"/>
</dbReference>
<dbReference type="CDD" id="cd02584">
    <property type="entry name" value="RNAP_II_Rpb1_C"/>
    <property type="match status" value="1"/>
</dbReference>
<sequence length="1367" mass="153280">MCEYGEEADMEKMREDLNIGLQGGLSNENAPKEGGHGGCGKLQPKYRQVGISLQVEFPESMEDVPGSGDRKQNLPANKVLSIFKNISDADCIALGFNPRWARPDWLILTLIPVPPPHVRPSVAIDGAARGEDDLTHNLASIVKANLALLNCVKKGEPSHIISQFEQLLQFNLSTFVNNEQPGLPQAQQKSGKPLKTMRQRLRGKEGRIRGNLMGKRVDFSARTVITADPNLAVDQVGVPRSIAMNLTVPERVTPFNMALMHDLISRGPHEHPGANYIILDDQSELDLRYITHVSDISLKYGWIVERHLRDDDIVILNRQPSLHKVSIMAHRVKVMDGSTFRLNPSVTLPYNADFDGDEMNLHVPQSMAARAEAQELMIVHKNIIAPQRNFPMLGIVQDTLLGVHKMTKRSTFMDKDLTMHLLMQASSWDSKVPPPAIMLPDKTTPGKYRPLWTGKQAIAMIVPNIDFFSTSSIHGTGFKVGNFDSPFRRTMSPRDTYVIVQSGELLAGIIDNKSIGTRAGSLIHIVALQHGNYMAKQFIEKIQIFANCWLEWHGFTISIADTILNNSSSQVNIVDSITNAKIQVQDLVVTGQKGKLELQPGRTMIQTFEQFVNKVLNSARDQSGREAQGSLDETNNIKATVTSGSKGSYLNISQIIACVGQQNVEGKRIPYGFHHRTLPHYGKDDLGPESRGFVENSYMKGLTPQEFFFHAMGGREGLIDTAVKTAETGYIQRRLVKAMESVMARYDGTVRDSNGEIIQFLYGEDGMDAVWVEKQNFDGHTLNRAKFEAKFKIDPYDDALGTVPHCPDELYMDPQIIQDIQTNPVTQQLLREEYLQLQKDRLNLRVILASRGQGQESDHAAQVPVNVKRLIQNAQQLFSISMLHPTTLHPEHVINGVRELCGDIIVVKGDDHLSVEAQENATLLFQILLRSTLAVKRMLLEYRLNNSAFEWLLGEIKSKFLASLVPAGEMVGVIAAQSMVERYPPQILSVFSYAGISARCLTTGNPRLKEIMYLTRDLKTPSMNIYLIPDCAYNAERAKAIQTMLEYTTLMDVTANTAIYYDPDPTSTVVEEDVDFVASYYDVIDEDTPLARSPWLLRIELHRKMMADKNLEMKEIALQIEHEYGQDLSCIYTDDNADKLVLRIRIMSDEEEKLHESVDAIIDESVSFLKHVEHNMLTQMRLRGVPNVKKVFMRENPQNQWDEEKGFVMVKEWVLDTDGTNLLDVICFDSVDATRTISNDIVEIIEVLGIEAVRRALLNEIRSAISFDGAYVNYRHLACLADVMTFRGHLMAVTRHGINRVDSGPLVRCSFEETVEILMDAAMFSQGDDLAGVTENIMLGQLAQLGTGVMDLILDARKLNSCKFELV</sequence>
<evidence type="ECO:0000256" key="11">
    <source>
        <dbReference type="ARBA" id="ARBA00023125"/>
    </source>
</evidence>
<keyword evidence="11" id="KW-0238">DNA-binding</keyword>
<dbReference type="InterPro" id="IPR007075">
    <property type="entry name" value="RNA_pol_Rpb1_6"/>
</dbReference>
<protein>
    <recommendedName>
        <fullName evidence="14">DNA-directed RNA polymerase subunit</fullName>
        <ecNumber evidence="14">2.7.7.6</ecNumber>
    </recommendedName>
</protein>
<comment type="caution">
    <text evidence="17">The sequence shown here is derived from an EMBL/GenBank/DDBJ whole genome shotgun (WGS) entry which is preliminary data.</text>
</comment>
<proteinExistence type="inferred from homology"/>
<dbReference type="InterPro" id="IPR038120">
    <property type="entry name" value="Rpb1_funnel_sf"/>
</dbReference>
<dbReference type="Pfam" id="PF04998">
    <property type="entry name" value="RNA_pol_Rpb1_5"/>
    <property type="match status" value="1"/>
</dbReference>
<dbReference type="Pfam" id="PF05000">
    <property type="entry name" value="RNA_pol_Rpb1_4"/>
    <property type="match status" value="1"/>
</dbReference>
<dbReference type="PANTHER" id="PTHR19376:SF37">
    <property type="entry name" value="DNA-DIRECTED RNA POLYMERASE II SUBUNIT RPB1"/>
    <property type="match status" value="1"/>
</dbReference>
<dbReference type="Pfam" id="PF04983">
    <property type="entry name" value="RNA_pol_Rpb1_3"/>
    <property type="match status" value="1"/>
</dbReference>
<evidence type="ECO:0000259" key="16">
    <source>
        <dbReference type="SMART" id="SM00663"/>
    </source>
</evidence>
<dbReference type="InterPro" id="IPR038593">
    <property type="entry name" value="RNA_pol_Rpb1_7_sf"/>
</dbReference>
<dbReference type="GO" id="GO:0006351">
    <property type="term" value="P:DNA-templated transcription"/>
    <property type="evidence" value="ECO:0007669"/>
    <property type="project" value="InterPro"/>
</dbReference>
<keyword evidence="7" id="KW-0479">Metal-binding</keyword>
<keyword evidence="12 14" id="KW-0804">Transcription</keyword>
<dbReference type="InterPro" id="IPR045867">
    <property type="entry name" value="DNA-dir_RpoC_beta_prime"/>
</dbReference>
<keyword evidence="4" id="KW-0597">Phosphoprotein</keyword>
<dbReference type="InterPro" id="IPR007073">
    <property type="entry name" value="RNA_pol_Rpb1_7"/>
</dbReference>
<dbReference type="Gene3D" id="1.10.274.100">
    <property type="entry name" value="RNA polymerase Rpb1, domain 3"/>
    <property type="match status" value="1"/>
</dbReference>
<keyword evidence="18" id="KW-1185">Reference proteome</keyword>
<dbReference type="FunFam" id="1.10.132.30:FF:000001">
    <property type="entry name" value="DNA-directed RNA polymerase subunit"/>
    <property type="match status" value="1"/>
</dbReference>
<evidence type="ECO:0000256" key="14">
    <source>
        <dbReference type="RuleBase" id="RU004279"/>
    </source>
</evidence>
<keyword evidence="9" id="KW-0862">Zinc</keyword>
<evidence type="ECO:0000256" key="2">
    <source>
        <dbReference type="ARBA" id="ARBA00006460"/>
    </source>
</evidence>
<evidence type="ECO:0000256" key="9">
    <source>
        <dbReference type="ARBA" id="ARBA00022833"/>
    </source>
</evidence>
<comment type="subcellular location">
    <subcellularLocation>
        <location evidence="1">Nucleus</location>
    </subcellularLocation>
</comment>
<evidence type="ECO:0000256" key="5">
    <source>
        <dbReference type="ARBA" id="ARBA00022679"/>
    </source>
</evidence>
<dbReference type="Gene3D" id="2.40.40.20">
    <property type="match status" value="1"/>
</dbReference>
<dbReference type="Gene3D" id="3.30.1490.180">
    <property type="entry name" value="RNA polymerase ii"/>
    <property type="match status" value="1"/>
</dbReference>
<dbReference type="Gene3D" id="1.10.150.390">
    <property type="match status" value="1"/>
</dbReference>
<dbReference type="SUPFAM" id="SSF64484">
    <property type="entry name" value="beta and beta-prime subunits of DNA dependent RNA-polymerase"/>
    <property type="match status" value="1"/>
</dbReference>
<evidence type="ECO:0000256" key="1">
    <source>
        <dbReference type="ARBA" id="ARBA00004123"/>
    </source>
</evidence>
<evidence type="ECO:0000256" key="4">
    <source>
        <dbReference type="ARBA" id="ARBA00022553"/>
    </source>
</evidence>
<dbReference type="Pfam" id="PF00623">
    <property type="entry name" value="RNA_pol_Rpb1_2"/>
    <property type="match status" value="1"/>
</dbReference>
<dbReference type="EMBL" id="VJMJ01000118">
    <property type="protein sequence ID" value="KAF0733983.1"/>
    <property type="molecule type" value="Genomic_DNA"/>
</dbReference>
<dbReference type="CDD" id="cd02733">
    <property type="entry name" value="RNAP_II_RPB1_N"/>
    <property type="match status" value="1"/>
</dbReference>
<dbReference type="FunFam" id="3.30.1360.140:FF:000001">
    <property type="entry name" value="DNA-directed RNA polymerase subunit"/>
    <property type="match status" value="1"/>
</dbReference>
<dbReference type="InterPro" id="IPR006592">
    <property type="entry name" value="RNA_pol_N"/>
</dbReference>
<dbReference type="PANTHER" id="PTHR19376">
    <property type="entry name" value="DNA-DIRECTED RNA POLYMERASE"/>
    <property type="match status" value="1"/>
</dbReference>
<keyword evidence="3 14" id="KW-0240">DNA-directed RNA polymerase</keyword>
<keyword evidence="5 14" id="KW-0808">Transferase</keyword>
<evidence type="ECO:0000256" key="13">
    <source>
        <dbReference type="ARBA" id="ARBA00023242"/>
    </source>
</evidence>
<dbReference type="InterPro" id="IPR000722">
    <property type="entry name" value="RNA_pol_asu"/>
</dbReference>
<feature type="region of interest" description="Disordered" evidence="15">
    <location>
        <begin position="21"/>
        <end position="41"/>
    </location>
</feature>
<dbReference type="InterPro" id="IPR007066">
    <property type="entry name" value="RNA_pol_Rpb1_3"/>
</dbReference>
<dbReference type="Pfam" id="PF04992">
    <property type="entry name" value="RNA_pol_Rpb1_6"/>
    <property type="match status" value="1"/>
</dbReference>
<gene>
    <name evidence="17" type="ORF">Ae201684_009160</name>
</gene>
<dbReference type="Proteomes" id="UP000481153">
    <property type="component" value="Unassembled WGS sequence"/>
</dbReference>
<dbReference type="InterPro" id="IPR007080">
    <property type="entry name" value="RNA_pol_Rpb1_1"/>
</dbReference>
<dbReference type="GO" id="GO:0046872">
    <property type="term" value="F:metal ion binding"/>
    <property type="evidence" value="ECO:0007669"/>
    <property type="project" value="UniProtKB-KW"/>
</dbReference>
<dbReference type="Pfam" id="PF04990">
    <property type="entry name" value="RNA_pol_Rpb1_7"/>
    <property type="match status" value="1"/>
</dbReference>
<dbReference type="GO" id="GO:0003899">
    <property type="term" value="F:DNA-directed RNA polymerase activity"/>
    <property type="evidence" value="ECO:0007669"/>
    <property type="project" value="UniProtKB-EC"/>
</dbReference>
<evidence type="ECO:0000313" key="17">
    <source>
        <dbReference type="EMBL" id="KAF0733983.1"/>
    </source>
</evidence>
<evidence type="ECO:0000256" key="6">
    <source>
        <dbReference type="ARBA" id="ARBA00022695"/>
    </source>
</evidence>
<keyword evidence="8" id="KW-0677">Repeat</keyword>
<dbReference type="FunFam" id="1.10.150.390:FF:000001">
    <property type="entry name" value="DNA-directed RNA polymerase subunit"/>
    <property type="match status" value="1"/>
</dbReference>
<evidence type="ECO:0000256" key="7">
    <source>
        <dbReference type="ARBA" id="ARBA00022723"/>
    </source>
</evidence>
<keyword evidence="6 14" id="KW-0548">Nucleotidyltransferase</keyword>
<comment type="similarity">
    <text evidence="2 14">Belongs to the RNA polymerase beta' chain family.</text>
</comment>
<evidence type="ECO:0000313" key="18">
    <source>
        <dbReference type="Proteomes" id="UP000481153"/>
    </source>
</evidence>
<evidence type="ECO:0000256" key="3">
    <source>
        <dbReference type="ARBA" id="ARBA00022478"/>
    </source>
</evidence>
<dbReference type="VEuPathDB" id="FungiDB:AeMF1_005788"/>
<accession>A0A6G0X279</accession>
<dbReference type="GO" id="GO:0003677">
    <property type="term" value="F:DNA binding"/>
    <property type="evidence" value="ECO:0007669"/>
    <property type="project" value="UniProtKB-KW"/>
</dbReference>
<name>A0A6G0X279_9STRA</name>
<comment type="function">
    <text evidence="14">DNA-dependent RNA polymerase catalyzes the transcription of DNA into RNA using the four ribonucleoside triphosphates as substrates.</text>
</comment>
<dbReference type="InterPro" id="IPR007083">
    <property type="entry name" value="RNA_pol_Rpb1_4"/>
</dbReference>
<dbReference type="Gene3D" id="1.10.132.30">
    <property type="match status" value="1"/>
</dbReference>
<reference evidence="17 18" key="1">
    <citation type="submission" date="2019-07" db="EMBL/GenBank/DDBJ databases">
        <title>Genomics analysis of Aphanomyces spp. identifies a new class of oomycete effector associated with host adaptation.</title>
        <authorList>
            <person name="Gaulin E."/>
        </authorList>
    </citation>
    <scope>NUCLEOTIDE SEQUENCE [LARGE SCALE GENOMIC DNA]</scope>
    <source>
        <strain evidence="17 18">ATCC 201684</strain>
    </source>
</reference>
<evidence type="ECO:0000256" key="10">
    <source>
        <dbReference type="ARBA" id="ARBA00022842"/>
    </source>
</evidence>
<evidence type="ECO:0000256" key="8">
    <source>
        <dbReference type="ARBA" id="ARBA00022737"/>
    </source>
</evidence>
<keyword evidence="13" id="KW-0539">Nucleus</keyword>
<dbReference type="GO" id="GO:0005665">
    <property type="term" value="C:RNA polymerase II, core complex"/>
    <property type="evidence" value="ECO:0007669"/>
    <property type="project" value="TreeGrafter"/>
</dbReference>
<dbReference type="Gene3D" id="6.10.250.2940">
    <property type="match status" value="1"/>
</dbReference>